<protein>
    <submittedName>
        <fullName evidence="3">Uncharacterized protein</fullName>
    </submittedName>
</protein>
<dbReference type="EMBL" id="QXFY01000002">
    <property type="protein sequence ID" value="KAE9362419.1"/>
    <property type="molecule type" value="Genomic_DNA"/>
</dbReference>
<dbReference type="AlphaFoldDB" id="A0A6A3M3M0"/>
<gene>
    <name evidence="10" type="ORF">PF001_g230</name>
    <name evidence="9" type="ORF">PF002_g223</name>
    <name evidence="8" type="ORF">PF004_g272</name>
    <name evidence="7" type="ORF">PF005_g280</name>
    <name evidence="6" type="ORF">PF006_g1566</name>
    <name evidence="5" type="ORF">PF007_g229</name>
    <name evidence="11" type="ORF">PF008_g94</name>
    <name evidence="2" type="ORF">PF009_g228</name>
    <name evidence="4" type="ORF">PF010_g1570</name>
    <name evidence="3" type="ORF">PF011_g2422</name>
</gene>
<dbReference type="EMBL" id="QXFZ01000004">
    <property type="protein sequence ID" value="KAE9141403.1"/>
    <property type="molecule type" value="Genomic_DNA"/>
</dbReference>
<dbReference type="Proteomes" id="UP000440732">
    <property type="component" value="Unassembled WGS sequence"/>
</dbReference>
<dbReference type="EMBL" id="QXGE01000004">
    <property type="protein sequence ID" value="KAE9330723.1"/>
    <property type="molecule type" value="Genomic_DNA"/>
</dbReference>
<dbReference type="EMBL" id="QXGC01000005">
    <property type="protein sequence ID" value="KAE9256045.1"/>
    <property type="molecule type" value="Genomic_DNA"/>
</dbReference>
<evidence type="ECO:0000313" key="5">
    <source>
        <dbReference type="EMBL" id="KAE9141403.1"/>
    </source>
</evidence>
<dbReference type="Proteomes" id="UP000429523">
    <property type="component" value="Unassembled WGS sequence"/>
</dbReference>
<evidence type="ECO:0000256" key="1">
    <source>
        <dbReference type="SAM" id="MobiDB-lite"/>
    </source>
</evidence>
<evidence type="ECO:0000313" key="10">
    <source>
        <dbReference type="EMBL" id="KAE9330723.1"/>
    </source>
</evidence>
<dbReference type="Proteomes" id="UP000437068">
    <property type="component" value="Unassembled WGS sequence"/>
</dbReference>
<evidence type="ECO:0000313" key="16">
    <source>
        <dbReference type="Proteomes" id="UP000440732"/>
    </source>
</evidence>
<dbReference type="Proteomes" id="UP000488956">
    <property type="component" value="Unassembled WGS sequence"/>
</dbReference>
<sequence length="99" mass="10618">MTAAKAEARKASCCCCCCSCLSPPLAAWICLHVTRRPALSVQSRRVQLGSWQFDVRLSTPRRSSRIAEVKATSTRSSVSISRVGSAATRSSSTAADVDR</sequence>
<evidence type="ECO:0000313" key="11">
    <source>
        <dbReference type="EMBL" id="KAE9362419.1"/>
    </source>
</evidence>
<dbReference type="EMBL" id="QXGF01000004">
    <property type="protein sequence ID" value="KAE8950239.1"/>
    <property type="molecule type" value="Genomic_DNA"/>
</dbReference>
<evidence type="ECO:0000313" key="4">
    <source>
        <dbReference type="EMBL" id="KAE9136717.1"/>
    </source>
</evidence>
<evidence type="ECO:0000313" key="18">
    <source>
        <dbReference type="Proteomes" id="UP000460718"/>
    </source>
</evidence>
<dbReference type="Proteomes" id="UP000486351">
    <property type="component" value="Unassembled WGS sequence"/>
</dbReference>
<accession>A0A6A3M3M0</accession>
<evidence type="ECO:0000313" key="6">
    <source>
        <dbReference type="EMBL" id="KAE9154372.1"/>
    </source>
</evidence>
<evidence type="ECO:0000313" key="8">
    <source>
        <dbReference type="EMBL" id="KAE9256045.1"/>
    </source>
</evidence>
<dbReference type="Proteomes" id="UP000476176">
    <property type="component" value="Unassembled WGS sequence"/>
</dbReference>
<dbReference type="OrthoDB" id="10433430at2759"/>
<evidence type="ECO:0000313" key="7">
    <source>
        <dbReference type="EMBL" id="KAE9238287.1"/>
    </source>
</evidence>
<evidence type="ECO:0000313" key="15">
    <source>
        <dbReference type="Proteomes" id="UP000440367"/>
    </source>
</evidence>
<dbReference type="Proteomes" id="UP000441208">
    <property type="component" value="Unassembled WGS sequence"/>
</dbReference>
<evidence type="ECO:0000313" key="20">
    <source>
        <dbReference type="Proteomes" id="UP000486351"/>
    </source>
</evidence>
<comment type="caution">
    <text evidence="3">The sequence shown here is derived from an EMBL/GenBank/DDBJ whole genome shotgun (WGS) entry which is preliminary data.</text>
</comment>
<dbReference type="EMBL" id="QXGB01000005">
    <property type="protein sequence ID" value="KAE9238287.1"/>
    <property type="molecule type" value="Genomic_DNA"/>
</dbReference>
<keyword evidence="13" id="KW-1185">Reference proteome</keyword>
<dbReference type="EMBL" id="QXFW01000072">
    <property type="protein sequence ID" value="KAE9026681.1"/>
    <property type="molecule type" value="Genomic_DNA"/>
</dbReference>
<evidence type="ECO:0000313" key="21">
    <source>
        <dbReference type="Proteomes" id="UP000488956"/>
    </source>
</evidence>
<dbReference type="EMBL" id="QXGA01000040">
    <property type="protein sequence ID" value="KAE9154372.1"/>
    <property type="molecule type" value="Genomic_DNA"/>
</dbReference>
<evidence type="ECO:0000313" key="13">
    <source>
        <dbReference type="Proteomes" id="UP000433483"/>
    </source>
</evidence>
<evidence type="ECO:0000313" key="17">
    <source>
        <dbReference type="Proteomes" id="UP000441208"/>
    </source>
</evidence>
<evidence type="ECO:0000313" key="2">
    <source>
        <dbReference type="EMBL" id="KAE8950239.1"/>
    </source>
</evidence>
<dbReference type="Proteomes" id="UP000440367">
    <property type="component" value="Unassembled WGS sequence"/>
</dbReference>
<name>A0A6A3M3M0_9STRA</name>
<dbReference type="Proteomes" id="UP000433483">
    <property type="component" value="Unassembled WGS sequence"/>
</dbReference>
<evidence type="ECO:0000313" key="14">
    <source>
        <dbReference type="Proteomes" id="UP000437068"/>
    </source>
</evidence>
<dbReference type="Proteomes" id="UP000460718">
    <property type="component" value="Unassembled WGS sequence"/>
</dbReference>
<organism evidence="3 18">
    <name type="scientific">Phytophthora fragariae</name>
    <dbReference type="NCBI Taxonomy" id="53985"/>
    <lineage>
        <taxon>Eukaryota</taxon>
        <taxon>Sar</taxon>
        <taxon>Stramenopiles</taxon>
        <taxon>Oomycota</taxon>
        <taxon>Peronosporomycetes</taxon>
        <taxon>Peronosporales</taxon>
        <taxon>Peronosporaceae</taxon>
        <taxon>Phytophthora</taxon>
    </lineage>
</organism>
<evidence type="ECO:0000313" key="3">
    <source>
        <dbReference type="EMBL" id="KAE9026681.1"/>
    </source>
</evidence>
<proteinExistence type="predicted"/>
<evidence type="ECO:0000313" key="9">
    <source>
        <dbReference type="EMBL" id="KAE9258296.1"/>
    </source>
</evidence>
<evidence type="ECO:0000313" key="19">
    <source>
        <dbReference type="Proteomes" id="UP000476176"/>
    </source>
</evidence>
<reference evidence="18 19" key="1">
    <citation type="submission" date="2018-09" db="EMBL/GenBank/DDBJ databases">
        <title>Genomic investigation of the strawberry pathogen Phytophthora fragariae indicates pathogenicity is determined by transcriptional variation in three key races.</title>
        <authorList>
            <person name="Adams T.M."/>
            <person name="Armitage A.D."/>
            <person name="Sobczyk M.K."/>
            <person name="Bates H.J."/>
            <person name="Dunwell J.M."/>
            <person name="Nellist C.F."/>
            <person name="Harrison R.J."/>
        </authorList>
    </citation>
    <scope>NUCLEOTIDE SEQUENCE [LARGE SCALE GENOMIC DNA]</scope>
    <source>
        <strain evidence="10 14">A4</strain>
        <strain evidence="9 15">BC-1</strain>
        <strain evidence="8 19">BC-23</strain>
        <strain evidence="7 13">NOV-27</strain>
        <strain evidence="6 16">NOV-5</strain>
        <strain evidence="5 17">NOV-71</strain>
        <strain evidence="11 20">NOV-77</strain>
        <strain evidence="2 12">NOV-9</strain>
        <strain evidence="4 21">ONT-3</strain>
        <strain evidence="3 18">SCRP245</strain>
    </source>
</reference>
<feature type="region of interest" description="Disordered" evidence="1">
    <location>
        <begin position="80"/>
        <end position="99"/>
    </location>
</feature>
<dbReference type="EMBL" id="QXGD01000004">
    <property type="protein sequence ID" value="KAE9258296.1"/>
    <property type="molecule type" value="Genomic_DNA"/>
</dbReference>
<dbReference type="EMBL" id="QXFX01000040">
    <property type="protein sequence ID" value="KAE9136717.1"/>
    <property type="molecule type" value="Genomic_DNA"/>
</dbReference>
<evidence type="ECO:0000313" key="12">
    <source>
        <dbReference type="Proteomes" id="UP000429523"/>
    </source>
</evidence>